<dbReference type="Gene3D" id="3.40.50.1820">
    <property type="entry name" value="alpha/beta hydrolase"/>
    <property type="match status" value="1"/>
</dbReference>
<dbReference type="Proteomes" id="UP000520814">
    <property type="component" value="Unassembled WGS sequence"/>
</dbReference>
<feature type="domain" description="AB hydrolase-1" evidence="2">
    <location>
        <begin position="6"/>
        <end position="219"/>
    </location>
</feature>
<proteinExistence type="predicted"/>
<protein>
    <submittedName>
        <fullName evidence="3">Pimeloyl-ACP methyl ester carboxylesterase</fullName>
    </submittedName>
</protein>
<dbReference type="EMBL" id="JACHGW010000001">
    <property type="protein sequence ID" value="MBB6048642.1"/>
    <property type="molecule type" value="Genomic_DNA"/>
</dbReference>
<accession>A0A7W9SL50</accession>
<dbReference type="Pfam" id="PF12697">
    <property type="entry name" value="Abhydrolase_6"/>
    <property type="match status" value="1"/>
</dbReference>
<reference evidence="3 4" key="1">
    <citation type="submission" date="2020-08" db="EMBL/GenBank/DDBJ databases">
        <title>Genomic Encyclopedia of Type Strains, Phase IV (KMG-IV): sequencing the most valuable type-strain genomes for metagenomic binning, comparative biology and taxonomic classification.</title>
        <authorList>
            <person name="Goeker M."/>
        </authorList>
    </citation>
    <scope>NUCLEOTIDE SEQUENCE [LARGE SCALE GENOMIC DNA]</scope>
    <source>
        <strain evidence="3 4">DSM 23562</strain>
    </source>
</reference>
<dbReference type="AlphaFoldDB" id="A0A7W9SL50"/>
<keyword evidence="4" id="KW-1185">Reference proteome</keyword>
<dbReference type="PANTHER" id="PTHR43194:SF5">
    <property type="entry name" value="PIMELOYL-[ACYL-CARRIER PROTEIN] METHYL ESTER ESTERASE"/>
    <property type="match status" value="1"/>
</dbReference>
<dbReference type="RefSeq" id="WP_184192278.1">
    <property type="nucleotide sequence ID" value="NZ_JACHGW010000001.1"/>
</dbReference>
<feature type="region of interest" description="Disordered" evidence="1">
    <location>
        <begin position="104"/>
        <end position="134"/>
    </location>
</feature>
<gene>
    <name evidence="3" type="ORF">HNQ39_000404</name>
</gene>
<evidence type="ECO:0000313" key="3">
    <source>
        <dbReference type="EMBL" id="MBB6048642.1"/>
    </source>
</evidence>
<dbReference type="InterPro" id="IPR000073">
    <property type="entry name" value="AB_hydrolase_1"/>
</dbReference>
<organism evidence="3 4">
    <name type="scientific">Armatimonas rosea</name>
    <dbReference type="NCBI Taxonomy" id="685828"/>
    <lineage>
        <taxon>Bacteria</taxon>
        <taxon>Bacillati</taxon>
        <taxon>Armatimonadota</taxon>
        <taxon>Armatimonadia</taxon>
        <taxon>Armatimonadales</taxon>
        <taxon>Armatimonadaceae</taxon>
        <taxon>Armatimonas</taxon>
    </lineage>
</organism>
<dbReference type="PANTHER" id="PTHR43194">
    <property type="entry name" value="HYDROLASE ALPHA/BETA FOLD FAMILY"/>
    <property type="match status" value="1"/>
</dbReference>
<sequence length="234" mass="25155">MKKTAVLIHGAGGGGWEYTLWEPVFRKAGWRTLAPDLVPAASGLEQTQLSDYVGQVLAAVPKDAAPLVFIGASMGGLLALAAAAQRKPAALVLVNSVPPKGVPWPRTESKPSPPVVRWANGPLQETRDSMPDSDEKTIQFAWKRWRDESGAVLNTLHAGVELPNPSCPTLVVIGERDTDIPPETSVALATRLHADLHRYAGMSHVGPLLSTRAPEVAAATERWLTVATTRENRR</sequence>
<dbReference type="SUPFAM" id="SSF53474">
    <property type="entry name" value="alpha/beta-Hydrolases"/>
    <property type="match status" value="1"/>
</dbReference>
<evidence type="ECO:0000259" key="2">
    <source>
        <dbReference type="Pfam" id="PF12697"/>
    </source>
</evidence>
<feature type="compositionally biased region" description="Basic and acidic residues" evidence="1">
    <location>
        <begin position="125"/>
        <end position="134"/>
    </location>
</feature>
<dbReference type="InterPro" id="IPR029058">
    <property type="entry name" value="AB_hydrolase_fold"/>
</dbReference>
<evidence type="ECO:0000256" key="1">
    <source>
        <dbReference type="SAM" id="MobiDB-lite"/>
    </source>
</evidence>
<evidence type="ECO:0000313" key="4">
    <source>
        <dbReference type="Proteomes" id="UP000520814"/>
    </source>
</evidence>
<name>A0A7W9SL50_ARMRO</name>
<comment type="caution">
    <text evidence="3">The sequence shown here is derived from an EMBL/GenBank/DDBJ whole genome shotgun (WGS) entry which is preliminary data.</text>
</comment>
<dbReference type="InterPro" id="IPR050228">
    <property type="entry name" value="Carboxylesterase_BioH"/>
</dbReference>